<dbReference type="InterPro" id="IPR058831">
    <property type="entry name" value="LolA-like_dom_2nd"/>
</dbReference>
<comment type="caution">
    <text evidence="5">The sequence shown here is derived from an EMBL/GenBank/DDBJ whole genome shotgun (WGS) entry which is preliminary data.</text>
</comment>
<keyword evidence="6" id="KW-1185">Reference proteome</keyword>
<dbReference type="PANTHER" id="PTHR36902">
    <property type="entry name" value="ENRICHED IN SURFACE-LABELED PROTEOME PROTEIN 9"/>
    <property type="match status" value="1"/>
</dbReference>
<dbReference type="AlphaFoldDB" id="A0AAN8JHR5"/>
<dbReference type="Pfam" id="PF25899">
    <property type="entry name" value="DUF7959"/>
    <property type="match status" value="1"/>
</dbReference>
<dbReference type="EMBL" id="JAZGQO010000009">
    <property type="protein sequence ID" value="KAK6178441.1"/>
    <property type="molecule type" value="Genomic_DNA"/>
</dbReference>
<dbReference type="Proteomes" id="UP001347796">
    <property type="component" value="Unassembled WGS sequence"/>
</dbReference>
<feature type="domain" description="LolA-like" evidence="3">
    <location>
        <begin position="255"/>
        <end position="475"/>
    </location>
</feature>
<feature type="chain" id="PRO_5042970372" evidence="2">
    <location>
        <begin position="37"/>
        <end position="639"/>
    </location>
</feature>
<feature type="domain" description="LolA-like" evidence="3">
    <location>
        <begin position="55"/>
        <end position="245"/>
    </location>
</feature>
<dbReference type="Pfam" id="PF25898">
    <property type="entry name" value="LolA_2nd_metazoa"/>
    <property type="match status" value="2"/>
</dbReference>
<evidence type="ECO:0000256" key="2">
    <source>
        <dbReference type="SAM" id="SignalP"/>
    </source>
</evidence>
<keyword evidence="1" id="KW-0812">Transmembrane</keyword>
<gene>
    <name evidence="5" type="ORF">SNE40_013231</name>
</gene>
<evidence type="ECO:0000259" key="4">
    <source>
        <dbReference type="Pfam" id="PF25899"/>
    </source>
</evidence>
<feature type="signal peptide" evidence="2">
    <location>
        <begin position="1"/>
        <end position="36"/>
    </location>
</feature>
<keyword evidence="1" id="KW-1133">Transmembrane helix</keyword>
<dbReference type="InterPro" id="IPR058265">
    <property type="entry name" value="DUF7959"/>
</dbReference>
<feature type="transmembrane region" description="Helical" evidence="1">
    <location>
        <begin position="615"/>
        <end position="638"/>
    </location>
</feature>
<evidence type="ECO:0000313" key="5">
    <source>
        <dbReference type="EMBL" id="KAK6178441.1"/>
    </source>
</evidence>
<name>A0AAN8JHR5_PATCE</name>
<keyword evidence="2" id="KW-0732">Signal</keyword>
<reference evidence="5 6" key="1">
    <citation type="submission" date="2024-01" db="EMBL/GenBank/DDBJ databases">
        <title>The genome of the rayed Mediterranean limpet Patella caerulea (Linnaeus, 1758).</title>
        <authorList>
            <person name="Anh-Thu Weber A."/>
            <person name="Halstead-Nussloch G."/>
        </authorList>
    </citation>
    <scope>NUCLEOTIDE SEQUENCE [LARGE SCALE GENOMIC DNA]</scope>
    <source>
        <strain evidence="5">AATW-2023a</strain>
        <tissue evidence="5">Whole specimen</tissue>
    </source>
</reference>
<proteinExistence type="predicted"/>
<protein>
    <submittedName>
        <fullName evidence="5">Uncharacterized protein</fullName>
    </submittedName>
</protein>
<evidence type="ECO:0000259" key="3">
    <source>
        <dbReference type="Pfam" id="PF25898"/>
    </source>
</evidence>
<organism evidence="5 6">
    <name type="scientific">Patella caerulea</name>
    <name type="common">Rayed Mediterranean limpet</name>
    <dbReference type="NCBI Taxonomy" id="87958"/>
    <lineage>
        <taxon>Eukaryota</taxon>
        <taxon>Metazoa</taxon>
        <taxon>Spiralia</taxon>
        <taxon>Lophotrochozoa</taxon>
        <taxon>Mollusca</taxon>
        <taxon>Gastropoda</taxon>
        <taxon>Patellogastropoda</taxon>
        <taxon>Patelloidea</taxon>
        <taxon>Patellidae</taxon>
        <taxon>Patella</taxon>
    </lineage>
</organism>
<feature type="domain" description="DUF7959" evidence="4">
    <location>
        <begin position="509"/>
        <end position="592"/>
    </location>
</feature>
<evidence type="ECO:0000256" key="1">
    <source>
        <dbReference type="SAM" id="Phobius"/>
    </source>
</evidence>
<evidence type="ECO:0000313" key="6">
    <source>
        <dbReference type="Proteomes" id="UP001347796"/>
    </source>
</evidence>
<dbReference type="PANTHER" id="PTHR36902:SF1">
    <property type="entry name" value="ENRICHED IN SURFACE-LABELED PROTEOME PROTEIN 9"/>
    <property type="match status" value="1"/>
</dbReference>
<accession>A0AAN8JHR5</accession>
<sequence>MTNFDQYKGIMTMGGTNEKAWILAICSFCLISLSMADDGCTKTPPKEVLNGPAKPDIPNTYSVHIECIIINKNQSTEIEEFFDYDGNRGTVHQRQSGIDYYAYYDYDSTEFIGVFPATDECTVSDLSKTGERFLFGYNQGAAGGHIFTSAGALHFGGNAQERYIGTDVIRGINVRGWYSCEHWDNMDATMDVYWYFSNPDSWDMAIGLPEIPIRAYVKGIVYSQDDENGSHMFEHIYDFIHFKNYISDNSIFETPSMVVCPGRKNTLNFPDLPNSFSFTIEMIDSVRQSVTFMTESYDFKSNVTKFEYKPTELTDSKYGFNPLTEIHDFNTGVAYIIDNMIGNCSMVPIEQGNFDDATVNAHTVRMRTAKEFFSTDNTVVTYEGRKTARNLECDTWIGKRSSSPSGIKSNTTWEWYFQTDAWSSVEQTDETTNPGGTPIQMRLKVPDLGMEYSYNIYGFSKATQDLKTYDISACYINGKRRRFDFQVSSSFKTSVDQNRQIFIYSTLMSLSGFMDVSPLRVANIQLSFQEDIHVRFDLLDVAPSFGDVANLKQETTLNAAADILTKAINNNEFVILLFAYNTITPITVMSGSIVEYEYDTQFTNIKSSTYSAGSMAGLAIGMIITGGAVGAGVAFKLFK</sequence>
<keyword evidence="1" id="KW-0472">Membrane</keyword>